<protein>
    <recommendedName>
        <fullName evidence="1">DUF3786 domain-containing protein</fullName>
    </recommendedName>
</protein>
<dbReference type="OrthoDB" id="159408at2"/>
<reference evidence="2 3" key="1">
    <citation type="journal article" date="2011" name="EMBO J.">
        <title>Structural diversity of bacterial flagellar motors.</title>
        <authorList>
            <person name="Chen S."/>
            <person name="Beeby M."/>
            <person name="Murphy G.E."/>
            <person name="Leadbetter J.R."/>
            <person name="Hendrixson D.R."/>
            <person name="Briegel A."/>
            <person name="Li Z."/>
            <person name="Shi J."/>
            <person name="Tocheva E.I."/>
            <person name="Muller A."/>
            <person name="Dobro M.J."/>
            <person name="Jensen G.J."/>
        </authorList>
    </citation>
    <scope>NUCLEOTIDE SEQUENCE [LARGE SCALE GENOMIC DNA]</scope>
    <source>
        <strain evidence="2 3">DSM 6540</strain>
    </source>
</reference>
<dbReference type="InterPro" id="IPR024264">
    <property type="entry name" value="DUF3786"/>
</dbReference>
<gene>
    <name evidence="2" type="ORF">ALO_06388</name>
</gene>
<keyword evidence="3" id="KW-1185">Reference proteome</keyword>
<sequence>MQQVTYSLPDADNLRQAYHAAYGKACEAFRRWNPLDMAASSGSSWDDGSSSFLVHYISENYNVHFPSGEIISERGGDPVPITVKIVILHYLTRAGGQPLAHRWISFKEIPSAGMIYLEPFNKRVVNYLTGVFGRQPQLLTQAGLSLGGIAVDCGDYGIRFNLLPRLPVTYALWAGDEEFPPRATVLFDATAPFYLPTEDLIVAAGYGVSQLAKTVKNGKSSNPSAAT</sequence>
<dbReference type="EMBL" id="AFGF01000050">
    <property type="protein sequence ID" value="EGO64667.1"/>
    <property type="molecule type" value="Genomic_DNA"/>
</dbReference>
<evidence type="ECO:0000259" key="1">
    <source>
        <dbReference type="Pfam" id="PF12654"/>
    </source>
</evidence>
<evidence type="ECO:0000313" key="2">
    <source>
        <dbReference type="EMBL" id="EGO64667.1"/>
    </source>
</evidence>
<dbReference type="AlphaFoldDB" id="F7NGT6"/>
<dbReference type="eggNOG" id="ENOG5032A20">
    <property type="taxonomic scope" value="Bacteria"/>
</dbReference>
<comment type="caution">
    <text evidence="2">The sequence shown here is derived from an EMBL/GenBank/DDBJ whole genome shotgun (WGS) entry which is preliminary data.</text>
</comment>
<evidence type="ECO:0000313" key="3">
    <source>
        <dbReference type="Proteomes" id="UP000003240"/>
    </source>
</evidence>
<name>F7NGT6_9FIRM</name>
<dbReference type="STRING" id="1009370.ALO_06388"/>
<dbReference type="RefSeq" id="WP_004093946.1">
    <property type="nucleotide sequence ID" value="NZ_AFGF01000050.1"/>
</dbReference>
<dbReference type="Pfam" id="PF12654">
    <property type="entry name" value="DUF3786"/>
    <property type="match status" value="1"/>
</dbReference>
<dbReference type="Proteomes" id="UP000003240">
    <property type="component" value="Unassembled WGS sequence"/>
</dbReference>
<organism evidence="2 3">
    <name type="scientific">Acetonema longum DSM 6540</name>
    <dbReference type="NCBI Taxonomy" id="1009370"/>
    <lineage>
        <taxon>Bacteria</taxon>
        <taxon>Bacillati</taxon>
        <taxon>Bacillota</taxon>
        <taxon>Negativicutes</taxon>
        <taxon>Acetonemataceae</taxon>
        <taxon>Acetonema</taxon>
    </lineage>
</organism>
<accession>F7NGT6</accession>
<feature type="domain" description="DUF3786" evidence="1">
    <location>
        <begin position="34"/>
        <end position="208"/>
    </location>
</feature>
<proteinExistence type="predicted"/>